<reference evidence="5" key="1">
    <citation type="submission" date="2023-03" db="EMBL/GenBank/DDBJ databases">
        <title>Andean soil-derived lignocellulolytic bacterial consortium as a source of novel taxa and putative plastic-active enzymes.</title>
        <authorList>
            <person name="Diaz-Garcia L."/>
            <person name="Chuvochina M."/>
            <person name="Feuerriegel G."/>
            <person name="Bunk B."/>
            <person name="Sproer C."/>
            <person name="Streit W.R."/>
            <person name="Rodriguez L.M."/>
            <person name="Overmann J."/>
            <person name="Jimenez D.J."/>
        </authorList>
    </citation>
    <scope>NUCLEOTIDE SEQUENCE</scope>
    <source>
        <strain evidence="5">MAG 7</strain>
    </source>
</reference>
<name>A0AAJ6BJN8_9BACT</name>
<dbReference type="AlphaFoldDB" id="A0AAJ6BJN8"/>
<evidence type="ECO:0000256" key="2">
    <source>
        <dbReference type="ARBA" id="ARBA00023125"/>
    </source>
</evidence>
<keyword evidence="3" id="KW-0804">Transcription</keyword>
<protein>
    <submittedName>
        <fullName evidence="5">AraC family transcriptional regulator</fullName>
    </submittedName>
</protein>
<dbReference type="GO" id="GO:0003700">
    <property type="term" value="F:DNA-binding transcription factor activity"/>
    <property type="evidence" value="ECO:0007669"/>
    <property type="project" value="InterPro"/>
</dbReference>
<feature type="domain" description="HTH araC/xylS-type" evidence="4">
    <location>
        <begin position="231"/>
        <end position="330"/>
    </location>
</feature>
<keyword evidence="2" id="KW-0238">DNA-binding</keyword>
<evidence type="ECO:0000313" key="5">
    <source>
        <dbReference type="EMBL" id="WEK38074.1"/>
    </source>
</evidence>
<evidence type="ECO:0000313" key="6">
    <source>
        <dbReference type="Proteomes" id="UP001220610"/>
    </source>
</evidence>
<dbReference type="Pfam" id="PF12833">
    <property type="entry name" value="HTH_18"/>
    <property type="match status" value="1"/>
</dbReference>
<dbReference type="InterPro" id="IPR020449">
    <property type="entry name" value="Tscrpt_reg_AraC-type_HTH"/>
</dbReference>
<dbReference type="PANTHER" id="PTHR47893:SF1">
    <property type="entry name" value="REGULATORY PROTEIN PCHR"/>
    <property type="match status" value="1"/>
</dbReference>
<evidence type="ECO:0000256" key="3">
    <source>
        <dbReference type="ARBA" id="ARBA00023163"/>
    </source>
</evidence>
<dbReference type="InterPro" id="IPR053142">
    <property type="entry name" value="PchR_regulatory_protein"/>
</dbReference>
<dbReference type="Gene3D" id="1.10.10.60">
    <property type="entry name" value="Homeodomain-like"/>
    <property type="match status" value="2"/>
</dbReference>
<dbReference type="InterPro" id="IPR018062">
    <property type="entry name" value="HTH_AraC-typ_CS"/>
</dbReference>
<dbReference type="InterPro" id="IPR009057">
    <property type="entry name" value="Homeodomain-like_sf"/>
</dbReference>
<dbReference type="GO" id="GO:0043565">
    <property type="term" value="F:sequence-specific DNA binding"/>
    <property type="evidence" value="ECO:0007669"/>
    <property type="project" value="InterPro"/>
</dbReference>
<accession>A0AAJ6BJN8</accession>
<proteinExistence type="predicted"/>
<dbReference type="EMBL" id="CP119311">
    <property type="protein sequence ID" value="WEK38074.1"/>
    <property type="molecule type" value="Genomic_DNA"/>
</dbReference>
<dbReference type="InterPro" id="IPR018060">
    <property type="entry name" value="HTH_AraC"/>
</dbReference>
<dbReference type="PRINTS" id="PR00032">
    <property type="entry name" value="HTHARAC"/>
</dbReference>
<dbReference type="Proteomes" id="UP001220610">
    <property type="component" value="Chromosome"/>
</dbReference>
<dbReference type="PROSITE" id="PS00041">
    <property type="entry name" value="HTH_ARAC_FAMILY_1"/>
    <property type="match status" value="1"/>
</dbReference>
<evidence type="ECO:0000256" key="1">
    <source>
        <dbReference type="ARBA" id="ARBA00023015"/>
    </source>
</evidence>
<keyword evidence="1" id="KW-0805">Transcription regulation</keyword>
<evidence type="ECO:0000259" key="4">
    <source>
        <dbReference type="PROSITE" id="PS01124"/>
    </source>
</evidence>
<dbReference type="PROSITE" id="PS01124">
    <property type="entry name" value="HTH_ARAC_FAMILY_2"/>
    <property type="match status" value="1"/>
</dbReference>
<dbReference type="SUPFAM" id="SSF46689">
    <property type="entry name" value="Homeodomain-like"/>
    <property type="match status" value="1"/>
</dbReference>
<sequence>MFKFDYTYTDYEQLVRELAKKLEVPVVDNAVQFPTAIADGSYQFIILPNGLHATIMNCTMHEDWLVHRKKNPAEEYYVLRFDELSIPGSLVVTIGDDKVKENNTAKAIAYLTSTLFDWSYLSTQGTSFKGIAILFNKEWLAKYLDIATAENVLSTYISLKSENLNIEPLDNSYRRWMRTIMEVQPDNPLRLTIIQNRIMLMIERFFTHLYDKMHNPTFRIPLSPDDINRVMQIEGILTKDIFQSPPSIQQLAKMVSISESKLKKDFKIMYGFPIYEYYQQARMQAAQDKLLTGRFSVKEVAMELGYSNLSNFTIAFKKQFGVLPSQLLSEQ</sequence>
<dbReference type="SMART" id="SM00342">
    <property type="entry name" value="HTH_ARAC"/>
    <property type="match status" value="1"/>
</dbReference>
<organism evidence="5 6">
    <name type="scientific">Candidatus Pseudobacter hemicellulosilyticus</name>
    <dbReference type="NCBI Taxonomy" id="3121375"/>
    <lineage>
        <taxon>Bacteria</taxon>
        <taxon>Pseudomonadati</taxon>
        <taxon>Bacteroidota</taxon>
        <taxon>Chitinophagia</taxon>
        <taxon>Chitinophagales</taxon>
        <taxon>Chitinophagaceae</taxon>
        <taxon>Pseudobacter</taxon>
    </lineage>
</organism>
<gene>
    <name evidence="5" type="ORF">P0Y53_11250</name>
</gene>
<dbReference type="PANTHER" id="PTHR47893">
    <property type="entry name" value="REGULATORY PROTEIN PCHR"/>
    <property type="match status" value="1"/>
</dbReference>